<dbReference type="AlphaFoldDB" id="A0A3S9UWH4"/>
<proteinExistence type="inferred from homology"/>
<keyword evidence="4" id="KW-0175">Coiled coil</keyword>
<evidence type="ECO:0000313" key="7">
    <source>
        <dbReference type="Proteomes" id="UP000270678"/>
    </source>
</evidence>
<feature type="domain" description="Rad50/SbcC-type AAA" evidence="5">
    <location>
        <begin position="13"/>
        <end position="245"/>
    </location>
</feature>
<name>A0A3S9UWH4_9BACL</name>
<gene>
    <name evidence="6" type="ORF">EI981_09545</name>
</gene>
<evidence type="ECO:0000256" key="3">
    <source>
        <dbReference type="ARBA" id="ARBA00013368"/>
    </source>
</evidence>
<dbReference type="Gene3D" id="3.40.50.300">
    <property type="entry name" value="P-loop containing nucleotide triphosphate hydrolases"/>
    <property type="match status" value="2"/>
</dbReference>
<evidence type="ECO:0000256" key="1">
    <source>
        <dbReference type="ARBA" id="ARBA00006930"/>
    </source>
</evidence>
<feature type="coiled-coil region" evidence="4">
    <location>
        <begin position="540"/>
        <end position="574"/>
    </location>
</feature>
<comment type="subunit">
    <text evidence="2">Heterodimer of SbcC and SbcD.</text>
</comment>
<accession>A0A3S9UWH4</accession>
<dbReference type="InterPro" id="IPR038729">
    <property type="entry name" value="Rad50/SbcC_AAA"/>
</dbReference>
<evidence type="ECO:0000256" key="4">
    <source>
        <dbReference type="SAM" id="Coils"/>
    </source>
</evidence>
<reference evidence="7" key="1">
    <citation type="submission" date="2018-12" db="EMBL/GenBank/DDBJ databases">
        <title>Complete genome sequence of Paenibacillus sp. MBLB1234.</title>
        <authorList>
            <person name="Nam Y.-D."/>
            <person name="Kang J."/>
            <person name="Chung W.-H."/>
            <person name="Park Y.S."/>
        </authorList>
    </citation>
    <scope>NUCLEOTIDE SEQUENCE [LARGE SCALE GENOMIC DNA]</scope>
    <source>
        <strain evidence="7">MBLB1234</strain>
    </source>
</reference>
<dbReference type="Proteomes" id="UP000270678">
    <property type="component" value="Chromosome"/>
</dbReference>
<comment type="similarity">
    <text evidence="1">Belongs to the SMC family. SbcC subfamily.</text>
</comment>
<organism evidence="6 7">
    <name type="scientific">Paenibacillus lutimineralis</name>
    <dbReference type="NCBI Taxonomy" id="2707005"/>
    <lineage>
        <taxon>Bacteria</taxon>
        <taxon>Bacillati</taxon>
        <taxon>Bacillota</taxon>
        <taxon>Bacilli</taxon>
        <taxon>Bacillales</taxon>
        <taxon>Paenibacillaceae</taxon>
        <taxon>Paenibacillus</taxon>
    </lineage>
</organism>
<evidence type="ECO:0000259" key="5">
    <source>
        <dbReference type="Pfam" id="PF13476"/>
    </source>
</evidence>
<dbReference type="SUPFAM" id="SSF52540">
    <property type="entry name" value="P-loop containing nucleoside triphosphate hydrolases"/>
    <property type="match status" value="1"/>
</dbReference>
<dbReference type="InterPro" id="IPR027417">
    <property type="entry name" value="P-loop_NTPase"/>
</dbReference>
<protein>
    <recommendedName>
        <fullName evidence="3">Nuclease SbcCD subunit C</fullName>
    </recommendedName>
</protein>
<dbReference type="GO" id="GO:0016887">
    <property type="term" value="F:ATP hydrolysis activity"/>
    <property type="evidence" value="ECO:0007669"/>
    <property type="project" value="InterPro"/>
</dbReference>
<dbReference type="KEGG" id="plut:EI981_09545"/>
<sequence length="993" mass="114273">MIERGWNSLKVSRLIINNFRVFHGHYVFDFSNKQLILVGGHNGHGKSSLFDAIQWCLTGEIRRYRGSSEYQNFNYLINETTLVEGGAKVEASVEVWLESDAMVHKIRRTLQKGPSKQTVELTIDDESCGVKKGAARICEILFLSNDEDTGIQQDMTQNLPSYFSATQLLSQDQLHEFILASNPKDRFVLMEKVLGLDKYGGEFGKYLLGSLQLIKEERSKASTDRQEIKESWVEVSTKLKEKEALLLKLGGITEEDLLKQLTGLAVQVKKSGADIPEILLSSVKIDNELLSRYRDVRQSINKHEDLCERILLLLQESRSHLDFTEDGYLTEQQKLKATLQRIYSRTSRRENGIVRAERNRSEFDSLIQKRIAYLEKQREADEVSRKAIEVEQQISAIVNNPQVLMAIEQYDSIDDFLAVYNKTNKDLSEIVTKIDIDKLSNISHQLQAKLNELTETFRQLETVKETTIKDREYVKGKLGVLTGEITSNKNNTIDQMIHDIQHFLLENTRDSCPVCGTDFQSSDKLRNAVRLTWEEASRQRSALEQEVVKLTGKKNELDREIVQTDAELARINTQTVELKNLYDENQLQIEKLRLSLKLWIHDLPLEQLSELKHTKDKVIQEHSIAYNLLLSLEDLQSELKRLSSERGVVINWMEEQKKLVGKRAHYLLGPEERLIIKIQTYDQYLLQARTQVEQIAQEGKETEGKLAISDHKWKERELKASEIKSLIPEFDILDPNIESWVRSFYQQKAEWGRLNATAEQLLEKVEAFLNKGEIADAKIEEKILSDLVNAKEIEIKHYEKLEAEIELLRERHNEIRSALMTDYLIDYSQSIDQLFMQISPHAIFKHVHLVPREGKLFVLMSEQSGDAAKWAKLPEDQLANKFNASLTFSSAQANVLAVCIFLSLALSQRWTALEMIGIDDPFQNMDDINVFSFIDVISQIISHKQVIISSHNEDFVNLIRNKSGLEAERIGYIHFKSYGRDRIDLETNCSTVS</sequence>
<dbReference type="EMBL" id="CP034346">
    <property type="protein sequence ID" value="AZS14674.1"/>
    <property type="molecule type" value="Genomic_DNA"/>
</dbReference>
<dbReference type="GO" id="GO:0006302">
    <property type="term" value="P:double-strand break repair"/>
    <property type="evidence" value="ECO:0007669"/>
    <property type="project" value="InterPro"/>
</dbReference>
<dbReference type="PANTHER" id="PTHR32114">
    <property type="entry name" value="ABC TRANSPORTER ABCH.3"/>
    <property type="match status" value="1"/>
</dbReference>
<feature type="coiled-coil region" evidence="4">
    <location>
        <begin position="436"/>
        <end position="463"/>
    </location>
</feature>
<dbReference type="OrthoDB" id="7029750at2"/>
<dbReference type="Pfam" id="PF13476">
    <property type="entry name" value="AAA_23"/>
    <property type="match status" value="1"/>
</dbReference>
<dbReference type="PANTHER" id="PTHR32114:SF2">
    <property type="entry name" value="ABC TRANSPORTER ABCH.3"/>
    <property type="match status" value="1"/>
</dbReference>
<feature type="coiled-coil region" evidence="4">
    <location>
        <begin position="791"/>
        <end position="818"/>
    </location>
</feature>
<evidence type="ECO:0000313" key="6">
    <source>
        <dbReference type="EMBL" id="AZS14674.1"/>
    </source>
</evidence>
<evidence type="ECO:0000256" key="2">
    <source>
        <dbReference type="ARBA" id="ARBA00011322"/>
    </source>
</evidence>
<keyword evidence="7" id="KW-1185">Reference proteome</keyword>